<evidence type="ECO:0000256" key="1">
    <source>
        <dbReference type="ARBA" id="ARBA00008558"/>
    </source>
</evidence>
<dbReference type="GO" id="GO:0016853">
    <property type="term" value="F:isomerase activity"/>
    <property type="evidence" value="ECO:0007669"/>
    <property type="project" value="UniProtKB-KW"/>
</dbReference>
<protein>
    <submittedName>
        <fullName evidence="3">AGE family epimerase/isomerase</fullName>
    </submittedName>
</protein>
<reference evidence="3" key="1">
    <citation type="journal article" date="2022" name="Syst. Appl. Microbiol.">
        <title>Natronocalculus amylovorans gen. nov., sp. nov., and Natranaeroarchaeum aerophilus sp. nov., dominant culturable amylolytic natronoarchaea from hypersaline soda lakes in southwestern Siberia.</title>
        <authorList>
            <person name="Sorokin D.Y."/>
            <person name="Elcheninov A.G."/>
            <person name="Khizhniak T.V."/>
            <person name="Koenen M."/>
            <person name="Bale N.J."/>
            <person name="Damste J.S.S."/>
            <person name="Kublanov I.V."/>
        </authorList>
    </citation>
    <scope>NUCLEOTIDE SEQUENCE</scope>
    <source>
        <strain evidence="3">AArc-St2</strain>
    </source>
</reference>
<dbReference type="RefSeq" id="WP_250583294.1">
    <property type="nucleotide sequence ID" value="NZ_JAKRVX010000002.1"/>
</dbReference>
<dbReference type="InterPro" id="IPR008928">
    <property type="entry name" value="6-hairpin_glycosidase_sf"/>
</dbReference>
<dbReference type="Gene3D" id="1.50.10.10">
    <property type="match status" value="1"/>
</dbReference>
<dbReference type="Proteomes" id="UP001203207">
    <property type="component" value="Unassembled WGS sequence"/>
</dbReference>
<accession>A0AAE3FW77</accession>
<dbReference type="InterPro" id="IPR010819">
    <property type="entry name" value="AGE/CE"/>
</dbReference>
<gene>
    <name evidence="3" type="ORF">AArcSt2_04935</name>
</gene>
<reference evidence="3" key="2">
    <citation type="submission" date="2022-02" db="EMBL/GenBank/DDBJ databases">
        <authorList>
            <person name="Elcheninov A.G."/>
            <person name="Sorokin D.Y."/>
            <person name="Kublanov I.V."/>
        </authorList>
    </citation>
    <scope>NUCLEOTIDE SEQUENCE</scope>
    <source>
        <strain evidence="3">AArc-St2</strain>
    </source>
</reference>
<proteinExistence type="inferred from homology"/>
<evidence type="ECO:0000313" key="3">
    <source>
        <dbReference type="EMBL" id="MCL9816285.1"/>
    </source>
</evidence>
<dbReference type="InterPro" id="IPR012341">
    <property type="entry name" value="6hp_glycosidase-like_sf"/>
</dbReference>
<comment type="similarity">
    <text evidence="1">Belongs to the N-acylglucosamine 2-epimerase family.</text>
</comment>
<dbReference type="Pfam" id="PF07221">
    <property type="entry name" value="GlcNAc_2-epim"/>
    <property type="match status" value="1"/>
</dbReference>
<dbReference type="SUPFAM" id="SSF48208">
    <property type="entry name" value="Six-hairpin glycosidases"/>
    <property type="match status" value="1"/>
</dbReference>
<keyword evidence="4" id="KW-1185">Reference proteome</keyword>
<organism evidence="3 4">
    <name type="scientific">Natronocalculus amylovorans</name>
    <dbReference type="NCBI Taxonomy" id="2917812"/>
    <lineage>
        <taxon>Archaea</taxon>
        <taxon>Methanobacteriati</taxon>
        <taxon>Methanobacteriota</taxon>
        <taxon>Stenosarchaea group</taxon>
        <taxon>Halobacteria</taxon>
        <taxon>Halobacteriales</taxon>
        <taxon>Haloferacaceae</taxon>
        <taxon>Natronocalculus</taxon>
    </lineage>
</organism>
<dbReference type="EMBL" id="JAKRVX010000002">
    <property type="protein sequence ID" value="MCL9816285.1"/>
    <property type="molecule type" value="Genomic_DNA"/>
</dbReference>
<evidence type="ECO:0000256" key="2">
    <source>
        <dbReference type="ARBA" id="ARBA00023235"/>
    </source>
</evidence>
<dbReference type="AlphaFoldDB" id="A0AAE3FW77"/>
<evidence type="ECO:0000313" key="4">
    <source>
        <dbReference type="Proteomes" id="UP001203207"/>
    </source>
</evidence>
<dbReference type="PANTHER" id="PTHR15108">
    <property type="entry name" value="N-ACYLGLUCOSAMINE-2-EPIMERASE"/>
    <property type="match status" value="1"/>
</dbReference>
<dbReference type="GO" id="GO:0005975">
    <property type="term" value="P:carbohydrate metabolic process"/>
    <property type="evidence" value="ECO:0007669"/>
    <property type="project" value="InterPro"/>
</dbReference>
<name>A0AAE3FW77_9EURY</name>
<keyword evidence="2" id="KW-0413">Isomerase</keyword>
<sequence>MTEQSPYRSLPYVEDQIDRILWFYTPEQSINSFTAERDERTGQVTHPTRSHLVAASRFVINCARATEIRDRTTWEPLTADALQMLHTTHYDADANGYDWIVTEDERDRRRSPYGHAFVVSAIAHAHTVGVSGAADQLTNAIDIFETGFFEPAQRLFRRERDAEWSPIEAYRGQNANMHACETYLAAYDATDDPSYLSRAVAIAKQLTVELAAETDGRIWEHYTEEWEHDFSYNRSNPRDQFRPWGYQPGHHLEWAKLLAQIDSYCSETDAVAAPWAIDRATALFAWATTYGWDDSDGGFYYTIDQDNEPIVTDTYGWTVAEAIGAAAWLHRQTGAPHYAVWYDRFWTYADAYLRAPHGNWYERVSRSNAWVEPTDGPAVEPGYHPIGACADGLHMVVE</sequence>
<comment type="caution">
    <text evidence="3">The sequence shown here is derived from an EMBL/GenBank/DDBJ whole genome shotgun (WGS) entry which is preliminary data.</text>
</comment>